<reference evidence="15 16" key="1">
    <citation type="journal article" date="2023" name="Environ Microbiome">
        <title>A coral-associated actinobacterium mitigates coral bleaching under heat stress.</title>
        <authorList>
            <person name="Li J."/>
            <person name="Zou Y."/>
            <person name="Li Q."/>
            <person name="Zhang J."/>
            <person name="Bourne D.G."/>
            <person name="Lyu Y."/>
            <person name="Liu C."/>
            <person name="Zhang S."/>
        </authorList>
    </citation>
    <scope>NUCLEOTIDE SEQUENCE [LARGE SCALE GENOMIC DNA]</scope>
    <source>
        <strain evidence="15 16">SCSIO 13291</strain>
    </source>
</reference>
<keyword evidence="10" id="KW-0594">Phospholipid biosynthesis</keyword>
<name>A0ABZ3C6V4_9ACTN</name>
<keyword evidence="7 13" id="KW-1133">Transmembrane helix</keyword>
<dbReference type="RefSeq" id="WP_232547167.1">
    <property type="nucleotide sequence ID" value="NZ_CP115965.1"/>
</dbReference>
<evidence type="ECO:0000256" key="11">
    <source>
        <dbReference type="ARBA" id="ARBA00023264"/>
    </source>
</evidence>
<evidence type="ECO:0000256" key="13">
    <source>
        <dbReference type="SAM" id="Phobius"/>
    </source>
</evidence>
<sequence>MQTWDGPTIAATVFLVAEYLIKIWAIGVVPENRRPSSSNAWLLLILLLPAVGLPLFFLLGSPFINGRRHEIQREANQLMAARTDHLPDVPAGVDVPVELESLIHLNRRLTALPAVTSVNRGLSSDYAESIARMTASVERAEHYVHIEIYIVAWDATTDPFFTACAAAAARGVRVKLLLDHIGSRKYPGFRQLLPRLHAAGIDAHLMLPLQPWRGRWRRPDLRNHRKLVVVDGREGHMGSLNMIDSSYLVRKNQKLGRHWHEVTVELSGEIVAALDAVFAVDWYTETHQATPERHVDIGDRPVGGPVNLFQLVPSGPGFETEPNLRLFVNLMHLAQERLTICSPYFVPDESLLNAITTTAMRGVQVELFVSEQADQFMVDHAQSSYYRALLNAGVRIYRYPKPAVLHAKFFTVDDLVGVVGSSNMDMRSFGLNYEISLLGYGGDMVDELQRIAAEYREECIELTSEAWDERPWHQRYLDSVFRLTSALQ</sequence>
<dbReference type="InterPro" id="IPR027379">
    <property type="entry name" value="CLS_N"/>
</dbReference>
<keyword evidence="5 13" id="KW-0812">Transmembrane</keyword>
<keyword evidence="2" id="KW-1003">Cell membrane</keyword>
<evidence type="ECO:0000256" key="8">
    <source>
        <dbReference type="ARBA" id="ARBA00023098"/>
    </source>
</evidence>
<keyword evidence="11" id="KW-1208">Phospholipid metabolism</keyword>
<evidence type="ECO:0000256" key="1">
    <source>
        <dbReference type="ARBA" id="ARBA00004651"/>
    </source>
</evidence>
<dbReference type="Proteomes" id="UP001434337">
    <property type="component" value="Chromosome"/>
</dbReference>
<dbReference type="PROSITE" id="PS50035">
    <property type="entry name" value="PLD"/>
    <property type="match status" value="2"/>
</dbReference>
<feature type="domain" description="PLD phosphodiesterase" evidence="14">
    <location>
        <begin position="401"/>
        <end position="428"/>
    </location>
</feature>
<dbReference type="EMBL" id="CP115965">
    <property type="protein sequence ID" value="WZW98281.1"/>
    <property type="molecule type" value="Genomic_DNA"/>
</dbReference>
<keyword evidence="9 13" id="KW-0472">Membrane</keyword>
<evidence type="ECO:0000256" key="12">
    <source>
        <dbReference type="NCBIfam" id="TIGR04265"/>
    </source>
</evidence>
<gene>
    <name evidence="15" type="primary">cls</name>
    <name evidence="15" type="ORF">PCC79_15540</name>
</gene>
<dbReference type="Pfam" id="PF13396">
    <property type="entry name" value="PLDc_N"/>
    <property type="match status" value="1"/>
</dbReference>
<dbReference type="SMART" id="SM00155">
    <property type="entry name" value="PLDc"/>
    <property type="match status" value="2"/>
</dbReference>
<evidence type="ECO:0000256" key="9">
    <source>
        <dbReference type="ARBA" id="ARBA00023136"/>
    </source>
</evidence>
<dbReference type="InterPro" id="IPR001736">
    <property type="entry name" value="PLipase_D/transphosphatidylase"/>
</dbReference>
<dbReference type="Pfam" id="PF13091">
    <property type="entry name" value="PLDc_2"/>
    <property type="match status" value="2"/>
</dbReference>
<keyword evidence="16" id="KW-1185">Reference proteome</keyword>
<evidence type="ECO:0000256" key="7">
    <source>
        <dbReference type="ARBA" id="ARBA00022989"/>
    </source>
</evidence>
<dbReference type="Gene3D" id="3.30.870.10">
    <property type="entry name" value="Endonuclease Chain A"/>
    <property type="match status" value="2"/>
</dbReference>
<comment type="subcellular location">
    <subcellularLocation>
        <location evidence="1">Cell membrane</location>
        <topology evidence="1">Multi-pass membrane protein</topology>
    </subcellularLocation>
</comment>
<proteinExistence type="predicted"/>
<evidence type="ECO:0000313" key="15">
    <source>
        <dbReference type="EMBL" id="WZW98281.1"/>
    </source>
</evidence>
<keyword evidence="6" id="KW-0677">Repeat</keyword>
<feature type="domain" description="PLD phosphodiesterase" evidence="14">
    <location>
        <begin position="219"/>
        <end position="246"/>
    </location>
</feature>
<evidence type="ECO:0000256" key="4">
    <source>
        <dbReference type="ARBA" id="ARBA00022679"/>
    </source>
</evidence>
<dbReference type="NCBIfam" id="TIGR04265">
    <property type="entry name" value="bac_cardiolipin"/>
    <property type="match status" value="1"/>
</dbReference>
<evidence type="ECO:0000256" key="3">
    <source>
        <dbReference type="ARBA" id="ARBA00022516"/>
    </source>
</evidence>
<keyword evidence="4" id="KW-0808">Transferase</keyword>
<dbReference type="SUPFAM" id="SSF56024">
    <property type="entry name" value="Phospholipase D/nuclease"/>
    <property type="match status" value="2"/>
</dbReference>
<evidence type="ECO:0000313" key="16">
    <source>
        <dbReference type="Proteomes" id="UP001434337"/>
    </source>
</evidence>
<dbReference type="InterPro" id="IPR022924">
    <property type="entry name" value="Cardiolipin_synthase"/>
</dbReference>
<protein>
    <recommendedName>
        <fullName evidence="12">Cardiolipin synthase</fullName>
        <ecNumber evidence="12">2.7.8.-</ecNumber>
    </recommendedName>
</protein>
<accession>A0ABZ3C6V4</accession>
<evidence type="ECO:0000256" key="2">
    <source>
        <dbReference type="ARBA" id="ARBA00022475"/>
    </source>
</evidence>
<feature type="transmembrane region" description="Helical" evidence="13">
    <location>
        <begin position="41"/>
        <end position="64"/>
    </location>
</feature>
<keyword evidence="3" id="KW-0444">Lipid biosynthesis</keyword>
<evidence type="ECO:0000256" key="5">
    <source>
        <dbReference type="ARBA" id="ARBA00022692"/>
    </source>
</evidence>
<dbReference type="EC" id="2.7.8.-" evidence="12"/>
<organism evidence="15 16">
    <name type="scientific">Propioniciclava soli</name>
    <dbReference type="NCBI Taxonomy" id="2775081"/>
    <lineage>
        <taxon>Bacteria</taxon>
        <taxon>Bacillati</taxon>
        <taxon>Actinomycetota</taxon>
        <taxon>Actinomycetes</taxon>
        <taxon>Propionibacteriales</taxon>
        <taxon>Propionibacteriaceae</taxon>
        <taxon>Propioniciclava</taxon>
    </lineage>
</organism>
<feature type="transmembrane region" description="Helical" evidence="13">
    <location>
        <begin position="6"/>
        <end position="29"/>
    </location>
</feature>
<evidence type="ECO:0000256" key="6">
    <source>
        <dbReference type="ARBA" id="ARBA00022737"/>
    </source>
</evidence>
<dbReference type="PANTHER" id="PTHR21248:SF22">
    <property type="entry name" value="PHOSPHOLIPASE D"/>
    <property type="match status" value="1"/>
</dbReference>
<dbReference type="PANTHER" id="PTHR21248">
    <property type="entry name" value="CARDIOLIPIN SYNTHASE"/>
    <property type="match status" value="1"/>
</dbReference>
<dbReference type="InterPro" id="IPR025202">
    <property type="entry name" value="PLD-like_dom"/>
</dbReference>
<evidence type="ECO:0000256" key="10">
    <source>
        <dbReference type="ARBA" id="ARBA00023209"/>
    </source>
</evidence>
<keyword evidence="8" id="KW-0443">Lipid metabolism</keyword>
<evidence type="ECO:0000259" key="14">
    <source>
        <dbReference type="PROSITE" id="PS50035"/>
    </source>
</evidence>